<reference evidence="3 4" key="1">
    <citation type="submission" date="2019-07" db="EMBL/GenBank/DDBJ databases">
        <title>Genomic Encyclopedia of Type Strains, Phase III (KMG-III): the genomes of soil and plant-associated and newly described type strains.</title>
        <authorList>
            <person name="Whitman W."/>
        </authorList>
    </citation>
    <scope>NUCLEOTIDE SEQUENCE [LARGE SCALE GENOMIC DNA]</scope>
    <source>
        <strain evidence="3 4">BL24</strain>
    </source>
</reference>
<keyword evidence="1" id="KW-0067">ATP-binding</keyword>
<dbReference type="Proteomes" id="UP000323257">
    <property type="component" value="Unassembled WGS sequence"/>
</dbReference>
<dbReference type="RefSeq" id="WP_187434284.1">
    <property type="nucleotide sequence ID" value="NZ_VNHS01000006.1"/>
</dbReference>
<proteinExistence type="predicted"/>
<name>A0A5S5C6Q1_9BACL</name>
<evidence type="ECO:0000256" key="1">
    <source>
        <dbReference type="PROSITE-ProRule" id="PRU00409"/>
    </source>
</evidence>
<evidence type="ECO:0000313" key="3">
    <source>
        <dbReference type="EMBL" id="TYP74152.1"/>
    </source>
</evidence>
<keyword evidence="4" id="KW-1185">Reference proteome</keyword>
<accession>A0A5S5C6Q1</accession>
<dbReference type="PROSITE" id="PS50975">
    <property type="entry name" value="ATP_GRASP"/>
    <property type="match status" value="1"/>
</dbReference>
<evidence type="ECO:0000259" key="2">
    <source>
        <dbReference type="PROSITE" id="PS50975"/>
    </source>
</evidence>
<organism evidence="3 4">
    <name type="scientific">Paenibacillus methanolicus</name>
    <dbReference type="NCBI Taxonomy" id="582686"/>
    <lineage>
        <taxon>Bacteria</taxon>
        <taxon>Bacillati</taxon>
        <taxon>Bacillota</taxon>
        <taxon>Bacilli</taxon>
        <taxon>Bacillales</taxon>
        <taxon>Paenibacillaceae</taxon>
        <taxon>Paenibacillus</taxon>
    </lineage>
</organism>
<dbReference type="InterPro" id="IPR011761">
    <property type="entry name" value="ATP-grasp"/>
</dbReference>
<dbReference type="SUPFAM" id="SSF56059">
    <property type="entry name" value="Glutathione synthetase ATP-binding domain-like"/>
    <property type="match status" value="1"/>
</dbReference>
<dbReference type="GO" id="GO:0046872">
    <property type="term" value="F:metal ion binding"/>
    <property type="evidence" value="ECO:0007669"/>
    <property type="project" value="InterPro"/>
</dbReference>
<comment type="caution">
    <text evidence="3">The sequence shown here is derived from an EMBL/GenBank/DDBJ whole genome shotgun (WGS) entry which is preliminary data.</text>
</comment>
<dbReference type="InterPro" id="IPR013815">
    <property type="entry name" value="ATP_grasp_subdomain_1"/>
</dbReference>
<evidence type="ECO:0000313" key="4">
    <source>
        <dbReference type="Proteomes" id="UP000323257"/>
    </source>
</evidence>
<dbReference type="Gene3D" id="3.30.1490.20">
    <property type="entry name" value="ATP-grasp fold, A domain"/>
    <property type="match status" value="1"/>
</dbReference>
<dbReference type="EMBL" id="VNHS01000006">
    <property type="protein sequence ID" value="TYP74152.1"/>
    <property type="molecule type" value="Genomic_DNA"/>
</dbReference>
<sequence length="685" mass="77020">MLIGVFHPRDPFAVMPEGRVRALVAEAARQKVQLIFFQEDGIDLDTRTIRGLVYGESQWVETTTPFPASVMNVRPWGPRKRSPKELIFRRLVPFTAFLIGDKWEMTEKLAQNDQLAPYIVPTVLLEQIETAEELLRTYDKAVLKPASGSRGAGIMALSRDGSDFLLQKGADVQRLTRNEFAQFITGLRKNYLIQPYIRALTPDGEPFDFRVLVQRDAQGRWAIPVIYPRIGTKGTITSNVSVGGQTELLEHFLARVMPRGRYTIPGRLRELGLLIARTVNDLYDFPINELGIDIAIDDRDRVWFYEANTCPGTLNHEVERAPLAIAYACRVGADSFNLKQPISRPRSGNQVIGLLFGSLPSDAELAPFELIAKSYGVTLAVMLALDVKADLHSGEEGISAYIREEGAWVKRAIEPPDTTYCLLHREDAAETAFLFNERHRLPLTSSAPPGQVPASVFLALIARSPRLLSHFPEHLIPTTSHDAKGFIDAHERVVMKAGNESEEEEALLVHRLQSSYEVIESRFVHRFNASEMRAFLALFDKTSYMLIKQTDSQITGSYPLHLRVHLTKSAEGWHVLHIAPFVALKPLELPTNAPAEVDWDWLLYREFGENGDAMDELVRKLSGETAALLETFDYRTIHEVIVDFGLDADRRLWLLGAEYGGPYGQVHTFDIASHVLPYVLSRQGN</sequence>
<protein>
    <submittedName>
        <fullName evidence="3">YheC/D-like protein</fullName>
    </submittedName>
</protein>
<dbReference type="GO" id="GO:0005524">
    <property type="term" value="F:ATP binding"/>
    <property type="evidence" value="ECO:0007669"/>
    <property type="project" value="UniProtKB-UniRule"/>
</dbReference>
<dbReference type="InterPro" id="IPR026838">
    <property type="entry name" value="YheC/D"/>
</dbReference>
<dbReference type="AlphaFoldDB" id="A0A5S5C6Q1"/>
<keyword evidence="1" id="KW-0547">Nucleotide-binding</keyword>
<gene>
    <name evidence="3" type="ORF">BCM02_106434</name>
</gene>
<dbReference type="Gene3D" id="3.30.470.20">
    <property type="entry name" value="ATP-grasp fold, B domain"/>
    <property type="match status" value="1"/>
</dbReference>
<dbReference type="Pfam" id="PF14398">
    <property type="entry name" value="ATPgrasp_YheCD"/>
    <property type="match status" value="2"/>
</dbReference>
<feature type="domain" description="ATP-grasp" evidence="2">
    <location>
        <begin position="112"/>
        <end position="344"/>
    </location>
</feature>